<gene>
    <name evidence="2" type="ORF">I7I53_03959</name>
</gene>
<sequence length="89" mass="10566">MIYQTTKLSSTRRKRNENRKRSYEDRQRTERDRKGRETNRQRSESSSKLVMIYSLGLWKLVHCPALQEERSQCPKGNTVQQGFVCSQTV</sequence>
<evidence type="ECO:0000313" key="3">
    <source>
        <dbReference type="Proteomes" id="UP000663419"/>
    </source>
</evidence>
<protein>
    <submittedName>
        <fullName evidence="2">Uncharacterized protein</fullName>
    </submittedName>
</protein>
<dbReference type="AlphaFoldDB" id="A0A8A1LU33"/>
<evidence type="ECO:0000313" key="2">
    <source>
        <dbReference type="EMBL" id="QSS55934.1"/>
    </source>
</evidence>
<reference evidence="2" key="1">
    <citation type="submission" date="2021-01" db="EMBL/GenBank/DDBJ databases">
        <title>Chromosome-level genome assembly of a human fungal pathogen reveals clustering of transcriptionally co-regulated genes.</title>
        <authorList>
            <person name="Voorhies M."/>
            <person name="Cohen S."/>
            <person name="Shea T.P."/>
            <person name="Petrus S."/>
            <person name="Munoz J.F."/>
            <person name="Poplawski S."/>
            <person name="Goldman W.E."/>
            <person name="Michael T."/>
            <person name="Cuomo C.A."/>
            <person name="Sil A."/>
            <person name="Beyhan S."/>
        </authorList>
    </citation>
    <scope>NUCLEOTIDE SEQUENCE</scope>
    <source>
        <strain evidence="2">H88</strain>
    </source>
</reference>
<dbReference type="VEuPathDB" id="FungiDB:I7I53_03959"/>
<dbReference type="Proteomes" id="UP000663419">
    <property type="component" value="Chromosome 4"/>
</dbReference>
<proteinExistence type="predicted"/>
<feature type="compositionally biased region" description="Basic and acidic residues" evidence="1">
    <location>
        <begin position="19"/>
        <end position="45"/>
    </location>
</feature>
<organism evidence="2 3">
    <name type="scientific">Ajellomyces capsulatus (strain H88)</name>
    <name type="common">Darling's disease fungus</name>
    <name type="synonym">Histoplasma capsulatum</name>
    <dbReference type="NCBI Taxonomy" id="544711"/>
    <lineage>
        <taxon>Eukaryota</taxon>
        <taxon>Fungi</taxon>
        <taxon>Dikarya</taxon>
        <taxon>Ascomycota</taxon>
        <taxon>Pezizomycotina</taxon>
        <taxon>Eurotiomycetes</taxon>
        <taxon>Eurotiomycetidae</taxon>
        <taxon>Onygenales</taxon>
        <taxon>Ajellomycetaceae</taxon>
        <taxon>Histoplasma</taxon>
    </lineage>
</organism>
<dbReference type="EMBL" id="CP069105">
    <property type="protein sequence ID" value="QSS55934.1"/>
    <property type="molecule type" value="Genomic_DNA"/>
</dbReference>
<feature type="region of interest" description="Disordered" evidence="1">
    <location>
        <begin position="1"/>
        <end position="47"/>
    </location>
</feature>
<evidence type="ECO:0000256" key="1">
    <source>
        <dbReference type="SAM" id="MobiDB-lite"/>
    </source>
</evidence>
<accession>A0A8A1LU33</accession>
<name>A0A8A1LU33_AJEC8</name>